<dbReference type="AlphaFoldDB" id="W8KK37"/>
<evidence type="ECO:0000256" key="2">
    <source>
        <dbReference type="SAM" id="SignalP"/>
    </source>
</evidence>
<dbReference type="Proteomes" id="UP000019442">
    <property type="component" value="Chromosome"/>
</dbReference>
<feature type="transmembrane region" description="Helical" evidence="1">
    <location>
        <begin position="98"/>
        <end position="120"/>
    </location>
</feature>
<reference evidence="3 4" key="1">
    <citation type="journal article" date="2014" name="J Genomics">
        <title>Draft Genome Sequence of the Extremely Halophilic Phototrophic Purple Sulfur Bacterium Halorhodospira halochloris.</title>
        <authorList>
            <person name="Singh K.S."/>
            <person name="Kirksey J."/>
            <person name="Hoff W.D."/>
            <person name="Deole R."/>
        </authorList>
    </citation>
    <scope>NUCLEOTIDE SEQUENCE [LARGE SCALE GENOMIC DNA]</scope>
    <source>
        <strain evidence="3 4">A</strain>
    </source>
</reference>
<dbReference type="EMBL" id="CP007268">
    <property type="protein sequence ID" value="AHK80119.1"/>
    <property type="molecule type" value="Genomic_DNA"/>
</dbReference>
<keyword evidence="2" id="KW-0732">Signal</keyword>
<dbReference type="NCBIfam" id="TIGR03745">
    <property type="entry name" value="conj_TIGR03745"/>
    <property type="match status" value="1"/>
</dbReference>
<proteinExistence type="predicted"/>
<keyword evidence="1" id="KW-0812">Transmembrane</keyword>
<gene>
    <name evidence="3" type="ORF">M911_14275</name>
</gene>
<evidence type="ECO:0000313" key="3">
    <source>
        <dbReference type="EMBL" id="AHK80119.1"/>
    </source>
</evidence>
<feature type="transmembrane region" description="Helical" evidence="1">
    <location>
        <begin position="53"/>
        <end position="77"/>
    </location>
</feature>
<feature type="chain" id="PRO_5004912248" evidence="2">
    <location>
        <begin position="30"/>
        <end position="123"/>
    </location>
</feature>
<dbReference type="Pfam" id="PF11190">
    <property type="entry name" value="DUF2976"/>
    <property type="match status" value="1"/>
</dbReference>
<keyword evidence="1" id="KW-0472">Membrane</keyword>
<organism evidence="3 4">
    <name type="scientific">Ectothiorhodospira haloalkaliphila</name>
    <dbReference type="NCBI Taxonomy" id="421628"/>
    <lineage>
        <taxon>Bacteria</taxon>
        <taxon>Pseudomonadati</taxon>
        <taxon>Pseudomonadota</taxon>
        <taxon>Gammaproteobacteria</taxon>
        <taxon>Chromatiales</taxon>
        <taxon>Ectothiorhodospiraceae</taxon>
        <taxon>Ectothiorhodospira</taxon>
    </lineage>
</organism>
<accession>W8KK37</accession>
<evidence type="ECO:0000256" key="1">
    <source>
        <dbReference type="SAM" id="Phobius"/>
    </source>
</evidence>
<protein>
    <submittedName>
        <fullName evidence="3">Membrane protein</fullName>
    </submittedName>
</protein>
<evidence type="ECO:0000313" key="4">
    <source>
        <dbReference type="Proteomes" id="UP000019442"/>
    </source>
</evidence>
<dbReference type="InterPro" id="IPR021356">
    <property type="entry name" value="Integr_conj_element_PFL4702"/>
</dbReference>
<keyword evidence="1" id="KW-1133">Transmembrane helix</keyword>
<keyword evidence="4" id="KW-1185">Reference proteome</keyword>
<dbReference type="KEGG" id="hhc:M911_14275"/>
<feature type="signal peptide" evidence="2">
    <location>
        <begin position="1"/>
        <end position="29"/>
    </location>
</feature>
<name>W8KK37_9GAMM</name>
<sequence>MSAIPRQVHRGLRTLTVAGMALMSQAAHALDGNLPSPVDPSSGAVDDGDWISLIRGYIADGALVLGLAVGTVGLLWIAYTAIAKFNECRQGKAEWSELGVLGIVGAVVLLFVMFLIGQAADVF</sequence>
<reference evidence="4" key="2">
    <citation type="submission" date="2014-02" db="EMBL/GenBank/DDBJ databases">
        <title>Draft Genome Sequence of extremely halophilic bacteria Halorhodospira halochloris.</title>
        <authorList>
            <person name="Singh K.S."/>
        </authorList>
    </citation>
    <scope>NUCLEOTIDE SEQUENCE [LARGE SCALE GENOMIC DNA]</scope>
    <source>
        <strain evidence="4">A</strain>
    </source>
</reference>
<dbReference type="HOGENOM" id="CLU_148565_2_0_6"/>